<dbReference type="PANTHER" id="PTHR30537:SF74">
    <property type="entry name" value="HTH-TYPE TRANSCRIPTIONAL REGULATOR TRPI"/>
    <property type="match status" value="1"/>
</dbReference>
<evidence type="ECO:0000256" key="4">
    <source>
        <dbReference type="ARBA" id="ARBA00023163"/>
    </source>
</evidence>
<dbReference type="InterPro" id="IPR036388">
    <property type="entry name" value="WH-like_DNA-bd_sf"/>
</dbReference>
<dbReference type="PRINTS" id="PR00039">
    <property type="entry name" value="HTHLYSR"/>
</dbReference>
<keyword evidence="3" id="KW-0238">DNA-binding</keyword>
<comment type="similarity">
    <text evidence="1">Belongs to the LysR transcriptional regulatory family.</text>
</comment>
<dbReference type="CDD" id="cd08432">
    <property type="entry name" value="PBP2_GcdR_TrpI_HvrB_AmpR_like"/>
    <property type="match status" value="1"/>
</dbReference>
<evidence type="ECO:0000259" key="5">
    <source>
        <dbReference type="PROSITE" id="PS50931"/>
    </source>
</evidence>
<dbReference type="Gene3D" id="3.40.190.10">
    <property type="entry name" value="Periplasmic binding protein-like II"/>
    <property type="match status" value="2"/>
</dbReference>
<dbReference type="InterPro" id="IPR000847">
    <property type="entry name" value="LysR_HTH_N"/>
</dbReference>
<keyword evidence="2" id="KW-0805">Transcription regulation</keyword>
<proteinExistence type="inferred from homology"/>
<name>A0A3N1MKT2_9PROT</name>
<dbReference type="GO" id="GO:0006351">
    <property type="term" value="P:DNA-templated transcription"/>
    <property type="evidence" value="ECO:0007669"/>
    <property type="project" value="TreeGrafter"/>
</dbReference>
<organism evidence="6 7">
    <name type="scientific">Stella humosa</name>
    <dbReference type="NCBI Taxonomy" id="94"/>
    <lineage>
        <taxon>Bacteria</taxon>
        <taxon>Pseudomonadati</taxon>
        <taxon>Pseudomonadota</taxon>
        <taxon>Alphaproteobacteria</taxon>
        <taxon>Rhodospirillales</taxon>
        <taxon>Stellaceae</taxon>
        <taxon>Stella</taxon>
    </lineage>
</organism>
<dbReference type="SUPFAM" id="SSF46785">
    <property type="entry name" value="Winged helix' DNA-binding domain"/>
    <property type="match status" value="1"/>
</dbReference>
<evidence type="ECO:0000313" key="6">
    <source>
        <dbReference type="EMBL" id="ROQ01606.1"/>
    </source>
</evidence>
<evidence type="ECO:0000313" key="7">
    <source>
        <dbReference type="Proteomes" id="UP000278222"/>
    </source>
</evidence>
<dbReference type="GO" id="GO:0043565">
    <property type="term" value="F:sequence-specific DNA binding"/>
    <property type="evidence" value="ECO:0007669"/>
    <property type="project" value="TreeGrafter"/>
</dbReference>
<feature type="domain" description="HTH lysR-type" evidence="5">
    <location>
        <begin position="6"/>
        <end position="63"/>
    </location>
</feature>
<accession>A0A3N1MKT2</accession>
<dbReference type="InterPro" id="IPR005119">
    <property type="entry name" value="LysR_subst-bd"/>
</dbReference>
<keyword evidence="7" id="KW-1185">Reference proteome</keyword>
<dbReference type="SUPFAM" id="SSF53850">
    <property type="entry name" value="Periplasmic binding protein-like II"/>
    <property type="match status" value="1"/>
</dbReference>
<reference evidence="6 7" key="1">
    <citation type="submission" date="2018-11" db="EMBL/GenBank/DDBJ databases">
        <title>Genomic Encyclopedia of Type Strains, Phase IV (KMG-IV): sequencing the most valuable type-strain genomes for metagenomic binning, comparative biology and taxonomic classification.</title>
        <authorList>
            <person name="Goeker M."/>
        </authorList>
    </citation>
    <scope>NUCLEOTIDE SEQUENCE [LARGE SCALE GENOMIC DNA]</scope>
    <source>
        <strain evidence="6 7">DSM 5900</strain>
    </source>
</reference>
<dbReference type="AlphaFoldDB" id="A0A3N1MKT2"/>
<dbReference type="PANTHER" id="PTHR30537">
    <property type="entry name" value="HTH-TYPE TRANSCRIPTIONAL REGULATOR"/>
    <property type="match status" value="1"/>
</dbReference>
<dbReference type="InterPro" id="IPR058163">
    <property type="entry name" value="LysR-type_TF_proteobact-type"/>
</dbReference>
<comment type="caution">
    <text evidence="6">The sequence shown here is derived from an EMBL/GenBank/DDBJ whole genome shotgun (WGS) entry which is preliminary data.</text>
</comment>
<dbReference type="Proteomes" id="UP000278222">
    <property type="component" value="Unassembled WGS sequence"/>
</dbReference>
<dbReference type="Pfam" id="PF00126">
    <property type="entry name" value="HTH_1"/>
    <property type="match status" value="1"/>
</dbReference>
<evidence type="ECO:0000256" key="2">
    <source>
        <dbReference type="ARBA" id="ARBA00023015"/>
    </source>
</evidence>
<evidence type="ECO:0000256" key="1">
    <source>
        <dbReference type="ARBA" id="ARBA00009437"/>
    </source>
</evidence>
<dbReference type="OrthoDB" id="9794694at2"/>
<dbReference type="Gene3D" id="1.10.10.10">
    <property type="entry name" value="Winged helix-like DNA-binding domain superfamily/Winged helix DNA-binding domain"/>
    <property type="match status" value="1"/>
</dbReference>
<gene>
    <name evidence="6" type="ORF">EDC65_0787</name>
</gene>
<keyword evidence="4" id="KW-0804">Transcription</keyword>
<sequence length="293" mass="30772">MTRRLPPLGALRAFEAAARHGSFTVAAAELAVTPGAISQQVKGLEDHLRMALFERRPQSLTLTAAGRAYAPALTDALDAIAAATRRLAGPLDRTVLTVALPTLFAVGWLLPRLDRFHAAHPAIELRLRSSHREAEPGTDGVDAAIRHGRAGWGAAACTYLFNDALVPLCSPAYAPARLPPLAGHTLLVAETAADAWPAWRAAADTVDEPARTLVFGDEGLVIQAALNGLGIGLVDRRLAEEPLREGRLVAAGDAPPLMRGTAWYLVTPADRGGDGPVATLAGWLLAEADGPTL</sequence>
<dbReference type="Pfam" id="PF03466">
    <property type="entry name" value="LysR_substrate"/>
    <property type="match status" value="1"/>
</dbReference>
<dbReference type="RefSeq" id="WP_123688348.1">
    <property type="nucleotide sequence ID" value="NZ_AP019700.1"/>
</dbReference>
<evidence type="ECO:0000256" key="3">
    <source>
        <dbReference type="ARBA" id="ARBA00023125"/>
    </source>
</evidence>
<dbReference type="FunFam" id="1.10.10.10:FF:000038">
    <property type="entry name" value="Glycine cleavage system transcriptional activator"/>
    <property type="match status" value="1"/>
</dbReference>
<dbReference type="GO" id="GO:0003700">
    <property type="term" value="F:DNA-binding transcription factor activity"/>
    <property type="evidence" value="ECO:0007669"/>
    <property type="project" value="InterPro"/>
</dbReference>
<protein>
    <submittedName>
        <fullName evidence="6">LysR family glycine cleavage system transcriptional activator</fullName>
    </submittedName>
</protein>
<dbReference type="InterPro" id="IPR036390">
    <property type="entry name" value="WH_DNA-bd_sf"/>
</dbReference>
<dbReference type="EMBL" id="RJKX01000011">
    <property type="protein sequence ID" value="ROQ01606.1"/>
    <property type="molecule type" value="Genomic_DNA"/>
</dbReference>
<dbReference type="PROSITE" id="PS50931">
    <property type="entry name" value="HTH_LYSR"/>
    <property type="match status" value="1"/>
</dbReference>